<gene>
    <name evidence="1" type="ORF">HDE68_003297</name>
</gene>
<dbReference type="Gene3D" id="3.20.20.370">
    <property type="entry name" value="Glycoside hydrolase/deacetylase"/>
    <property type="match status" value="1"/>
</dbReference>
<comment type="caution">
    <text evidence="1">The sequence shown here is derived from an EMBL/GenBank/DDBJ whole genome shotgun (WGS) entry which is preliminary data.</text>
</comment>
<dbReference type="RefSeq" id="WP_183883261.1">
    <property type="nucleotide sequence ID" value="NZ_JACHCE010000005.1"/>
</dbReference>
<dbReference type="SUPFAM" id="SSF88713">
    <property type="entry name" value="Glycoside hydrolase/deacetylase"/>
    <property type="match status" value="1"/>
</dbReference>
<dbReference type="AlphaFoldDB" id="A0A7W8ZP55"/>
<evidence type="ECO:0000313" key="2">
    <source>
        <dbReference type="Proteomes" id="UP000537204"/>
    </source>
</evidence>
<sequence length="511" mass="57251">MLAINIFTKVLKYIGILTGMTIPYCNHAVKTTDTVNPSAIVVPKIDPGNTARYVTLEMDMNKGLHPSFYFTDLPFDKNKGLMLMKDDALLSDYTVVFKILSGGIVNGKRYPGFYYTDGTGKNINYKYSFAINANEGHTTDTNNAASWAQINEILAKGHAYMNHSMFHGGTDLFKAIKDSEKNMWAHTHYRMTEIVPPGNDEGYVENGLQLGYHMMSSEFGEPVPDGNNSPGKQNVSWGSYIPMLTQNFNRVLISRTNLGDQWNAAELKTSKAYIDYIFNHPEKDKKLIGAAFSHGPFGDKKEGADNFFGFLMYIKHHPANHDSAWITSSKELMDYENTKAKVVISSEHYDPQTGKYKIVLDMNRVDSNVIYRNLSLKVKGGTIGNVKADGVNEVTFNPSTGLINLYKTDRSKVINPFKDPLPPQIVSITTKGNVIFFNYDKPVVQTKKQGYEIPGNKILELKGAGKEWQLVLQNPVGSAQTFFYRIQLGDAKQTNNPLLRVCSYIGQPIKH</sequence>
<name>A0A7W8ZP55_9SPHI</name>
<dbReference type="Proteomes" id="UP000537204">
    <property type="component" value="Unassembled WGS sequence"/>
</dbReference>
<dbReference type="InterPro" id="IPR011330">
    <property type="entry name" value="Glyco_hydro/deAcase_b/a-brl"/>
</dbReference>
<protein>
    <recommendedName>
        <fullName evidence="3">NodB homology domain-containing protein</fullName>
    </recommendedName>
</protein>
<evidence type="ECO:0000313" key="1">
    <source>
        <dbReference type="EMBL" id="MBB5637382.1"/>
    </source>
</evidence>
<dbReference type="EMBL" id="JACHCE010000005">
    <property type="protein sequence ID" value="MBB5637382.1"/>
    <property type="molecule type" value="Genomic_DNA"/>
</dbReference>
<dbReference type="GO" id="GO:0005975">
    <property type="term" value="P:carbohydrate metabolic process"/>
    <property type="evidence" value="ECO:0007669"/>
    <property type="project" value="InterPro"/>
</dbReference>
<accession>A0A7W8ZP55</accession>
<reference evidence="1 2" key="1">
    <citation type="submission" date="2020-08" db="EMBL/GenBank/DDBJ databases">
        <title>Genomic Encyclopedia of Type Strains, Phase IV (KMG-V): Genome sequencing to study the core and pangenomes of soil and plant-associated prokaryotes.</title>
        <authorList>
            <person name="Whitman W."/>
        </authorList>
    </citation>
    <scope>NUCLEOTIDE SEQUENCE [LARGE SCALE GENOMIC DNA]</scope>
    <source>
        <strain evidence="1 2">S3M1</strain>
    </source>
</reference>
<evidence type="ECO:0008006" key="3">
    <source>
        <dbReference type="Google" id="ProtNLM"/>
    </source>
</evidence>
<proteinExistence type="predicted"/>
<organism evidence="1 2">
    <name type="scientific">Pedobacter cryoconitis</name>
    <dbReference type="NCBI Taxonomy" id="188932"/>
    <lineage>
        <taxon>Bacteria</taxon>
        <taxon>Pseudomonadati</taxon>
        <taxon>Bacteroidota</taxon>
        <taxon>Sphingobacteriia</taxon>
        <taxon>Sphingobacteriales</taxon>
        <taxon>Sphingobacteriaceae</taxon>
        <taxon>Pedobacter</taxon>
    </lineage>
</organism>